<keyword evidence="3" id="KW-0378">Hydrolase</keyword>
<reference evidence="7" key="1">
    <citation type="submission" date="2017-09" db="EMBL/GenBank/DDBJ databases">
        <title>Depth-based differentiation of microbial function through sediment-hosted aquifers and enrichment of novel symbionts in the deep terrestrial subsurface.</title>
        <authorList>
            <person name="Probst A.J."/>
            <person name="Ladd B."/>
            <person name="Jarett J.K."/>
            <person name="Geller-Mcgrath D.E."/>
            <person name="Sieber C.M.K."/>
            <person name="Emerson J.B."/>
            <person name="Anantharaman K."/>
            <person name="Thomas B.C."/>
            <person name="Malmstrom R."/>
            <person name="Stieglmeier M."/>
            <person name="Klingl A."/>
            <person name="Woyke T."/>
            <person name="Ryan C.M."/>
            <person name="Banfield J.F."/>
        </authorList>
    </citation>
    <scope>NUCLEOTIDE SEQUENCE [LARGE SCALE GENOMIC DNA]</scope>
</reference>
<feature type="domain" description="Succinylglutamate desuccinylase/Aspartoacylase catalytic" evidence="5">
    <location>
        <begin position="51"/>
        <end position="180"/>
    </location>
</feature>
<sequence length="295" mass="33726">MLSVDFYQQLEEKIKNFPEFLIEKHILTYPTGNYYFLKIKPKQFGPQDRFLLVRAGVHGEEISGPLTLLKNFYEIAQAATRLKIKLLLYPLGNPSGFEKKQRFSVGNEKGYLMCNDFVRYELENGTLVDDLKDKNIFRHWYWSSDKKIGARLTPETKLMHQLIKDDPLGQIVAVLDLHQDYLTPNVGSAAYHYAFGDLSAYRNIIDQIKKELPLLTETKIAAGENGGLKSDESGFIVRHDGTLPDLFWRLGAKYCVTAETTGQTPLDKAIKINLIWIYGLLTLIKKHESSHLPTT</sequence>
<protein>
    <recommendedName>
        <fullName evidence="5">Succinylglutamate desuccinylase/Aspartoacylase catalytic domain-containing protein</fullName>
    </recommendedName>
</protein>
<accession>A0A2M8KJK4</accession>
<comment type="cofactor">
    <cofactor evidence="1">
        <name>Zn(2+)</name>
        <dbReference type="ChEBI" id="CHEBI:29105"/>
    </cofactor>
</comment>
<evidence type="ECO:0000313" key="7">
    <source>
        <dbReference type="Proteomes" id="UP000231086"/>
    </source>
</evidence>
<evidence type="ECO:0000256" key="4">
    <source>
        <dbReference type="ARBA" id="ARBA00022833"/>
    </source>
</evidence>
<evidence type="ECO:0000259" key="5">
    <source>
        <dbReference type="Pfam" id="PF24827"/>
    </source>
</evidence>
<dbReference type="Proteomes" id="UP000231086">
    <property type="component" value="Unassembled WGS sequence"/>
</dbReference>
<dbReference type="Gene3D" id="3.40.630.10">
    <property type="entry name" value="Zn peptidases"/>
    <property type="match status" value="1"/>
</dbReference>
<organism evidence="6 7">
    <name type="scientific">Candidatus Portnoybacteria bacterium CG10_big_fil_rev_8_21_14_0_10_44_7</name>
    <dbReference type="NCBI Taxonomy" id="1974816"/>
    <lineage>
        <taxon>Bacteria</taxon>
        <taxon>Candidatus Portnoyibacteriota</taxon>
    </lineage>
</organism>
<evidence type="ECO:0000256" key="2">
    <source>
        <dbReference type="ARBA" id="ARBA00022723"/>
    </source>
</evidence>
<dbReference type="SUPFAM" id="SSF53187">
    <property type="entry name" value="Zn-dependent exopeptidases"/>
    <property type="match status" value="1"/>
</dbReference>
<dbReference type="AlphaFoldDB" id="A0A2M8KJK4"/>
<keyword evidence="2" id="KW-0479">Metal-binding</keyword>
<dbReference type="InterPro" id="IPR055438">
    <property type="entry name" value="AstE_AspA_cat"/>
</dbReference>
<name>A0A2M8KJK4_9BACT</name>
<dbReference type="Pfam" id="PF24827">
    <property type="entry name" value="AstE_AspA_cat"/>
    <property type="match status" value="1"/>
</dbReference>
<dbReference type="GO" id="GO:0046872">
    <property type="term" value="F:metal ion binding"/>
    <property type="evidence" value="ECO:0007669"/>
    <property type="project" value="UniProtKB-KW"/>
</dbReference>
<comment type="caution">
    <text evidence="6">The sequence shown here is derived from an EMBL/GenBank/DDBJ whole genome shotgun (WGS) entry which is preliminary data.</text>
</comment>
<keyword evidence="4" id="KW-0862">Zinc</keyword>
<evidence type="ECO:0000256" key="3">
    <source>
        <dbReference type="ARBA" id="ARBA00022801"/>
    </source>
</evidence>
<dbReference type="GO" id="GO:0016788">
    <property type="term" value="F:hydrolase activity, acting on ester bonds"/>
    <property type="evidence" value="ECO:0007669"/>
    <property type="project" value="InterPro"/>
</dbReference>
<evidence type="ECO:0000313" key="6">
    <source>
        <dbReference type="EMBL" id="PJE60100.1"/>
    </source>
</evidence>
<proteinExistence type="predicted"/>
<dbReference type="EMBL" id="PFEA01000003">
    <property type="protein sequence ID" value="PJE60100.1"/>
    <property type="molecule type" value="Genomic_DNA"/>
</dbReference>
<evidence type="ECO:0000256" key="1">
    <source>
        <dbReference type="ARBA" id="ARBA00001947"/>
    </source>
</evidence>
<gene>
    <name evidence="6" type="ORF">COU85_00120</name>
</gene>